<accession>A0ABQ6LGZ0</accession>
<dbReference type="PANTHER" id="PTHR45339:SF3">
    <property type="entry name" value="HISTIDINE KINASE"/>
    <property type="match status" value="1"/>
</dbReference>
<feature type="region of interest" description="Disordered" evidence="5">
    <location>
        <begin position="152"/>
        <end position="192"/>
    </location>
</feature>
<dbReference type="InterPro" id="IPR011006">
    <property type="entry name" value="CheY-like_superfamily"/>
</dbReference>
<evidence type="ECO:0000256" key="5">
    <source>
        <dbReference type="SAM" id="MobiDB-lite"/>
    </source>
</evidence>
<dbReference type="SUPFAM" id="SSF47226">
    <property type="entry name" value="Histidine-containing phosphotransfer domain, HPT domain"/>
    <property type="match status" value="1"/>
</dbReference>
<keyword evidence="2" id="KW-0902">Two-component regulatory system</keyword>
<dbReference type="InterPro" id="IPR001789">
    <property type="entry name" value="Sig_transdc_resp-reg_receiver"/>
</dbReference>
<gene>
    <name evidence="8" type="ORF">LNKW23_17730</name>
</gene>
<evidence type="ECO:0000313" key="9">
    <source>
        <dbReference type="Proteomes" id="UP001239909"/>
    </source>
</evidence>
<evidence type="ECO:0000259" key="6">
    <source>
        <dbReference type="PROSITE" id="PS50110"/>
    </source>
</evidence>
<dbReference type="PROSITE" id="PS50110">
    <property type="entry name" value="RESPONSE_REGULATORY"/>
    <property type="match status" value="1"/>
</dbReference>
<name>A0ABQ6LGZ0_9RHOB</name>
<evidence type="ECO:0000259" key="7">
    <source>
        <dbReference type="PROSITE" id="PS50894"/>
    </source>
</evidence>
<evidence type="ECO:0000256" key="1">
    <source>
        <dbReference type="ARBA" id="ARBA00022553"/>
    </source>
</evidence>
<keyword evidence="9" id="KW-1185">Reference proteome</keyword>
<dbReference type="SMART" id="SM00448">
    <property type="entry name" value="REC"/>
    <property type="match status" value="1"/>
</dbReference>
<evidence type="ECO:0000313" key="8">
    <source>
        <dbReference type="EMBL" id="GMG82560.1"/>
    </source>
</evidence>
<dbReference type="InterPro" id="IPR008207">
    <property type="entry name" value="Sig_transdc_His_kin_Hpt_dom"/>
</dbReference>
<dbReference type="Gene3D" id="1.20.120.160">
    <property type="entry name" value="HPT domain"/>
    <property type="match status" value="1"/>
</dbReference>
<dbReference type="Pfam" id="PF00072">
    <property type="entry name" value="Response_reg"/>
    <property type="match status" value="1"/>
</dbReference>
<dbReference type="InterPro" id="IPR036641">
    <property type="entry name" value="HPT_dom_sf"/>
</dbReference>
<feature type="modified residue" description="Phosphohistidine" evidence="3">
    <location>
        <position position="242"/>
    </location>
</feature>
<evidence type="ECO:0000256" key="2">
    <source>
        <dbReference type="ARBA" id="ARBA00023012"/>
    </source>
</evidence>
<dbReference type="SUPFAM" id="SSF52172">
    <property type="entry name" value="CheY-like"/>
    <property type="match status" value="1"/>
</dbReference>
<feature type="domain" description="Response regulatory" evidence="6">
    <location>
        <begin position="26"/>
        <end position="143"/>
    </location>
</feature>
<dbReference type="EMBL" id="BSYI01000011">
    <property type="protein sequence ID" value="GMG82560.1"/>
    <property type="molecule type" value="Genomic_DNA"/>
</dbReference>
<evidence type="ECO:0000256" key="3">
    <source>
        <dbReference type="PROSITE-ProRule" id="PRU00110"/>
    </source>
</evidence>
<sequence>MLAAAGVGIDPAPHAAERAMNLDGLHILLAEDNPTNQMVAAQMLSALGASISLAVDGVEAVELAAKERFDLALIDIEMPRMSGLEVMRRLRAAPPPLCDMPLIALTAYVMREHQIAVEEAGADGLIAKPILSIEQLGSEIRRFMRARQRRIEGGPRLAPDPETPPPAAAEADRAASGDMDEAQAEAAAEVDPSTYTALARSIGPDHMRDLLRQIDEDILGVRRDIETARAKRDTKLLREATHILVAVAGTLGATALQKNAQCLNSAAHSSEFNEINRLAGIVLSQIDHLRVFVSIKYKGM</sequence>
<dbReference type="Gene3D" id="3.40.50.2300">
    <property type="match status" value="1"/>
</dbReference>
<organism evidence="8 9">
    <name type="scientific">Paralimibaculum aggregatum</name>
    <dbReference type="NCBI Taxonomy" id="3036245"/>
    <lineage>
        <taxon>Bacteria</taxon>
        <taxon>Pseudomonadati</taxon>
        <taxon>Pseudomonadota</taxon>
        <taxon>Alphaproteobacteria</taxon>
        <taxon>Rhodobacterales</taxon>
        <taxon>Paracoccaceae</taxon>
        <taxon>Paralimibaculum</taxon>
    </lineage>
</organism>
<evidence type="ECO:0000256" key="4">
    <source>
        <dbReference type="PROSITE-ProRule" id="PRU00169"/>
    </source>
</evidence>
<dbReference type="PROSITE" id="PS50894">
    <property type="entry name" value="HPT"/>
    <property type="match status" value="1"/>
</dbReference>
<feature type="modified residue" description="4-aspartylphosphate" evidence="4">
    <location>
        <position position="75"/>
    </location>
</feature>
<keyword evidence="1 4" id="KW-0597">Phosphoprotein</keyword>
<dbReference type="PANTHER" id="PTHR45339">
    <property type="entry name" value="HYBRID SIGNAL TRANSDUCTION HISTIDINE KINASE J"/>
    <property type="match status" value="1"/>
</dbReference>
<reference evidence="8 9" key="1">
    <citation type="submission" date="2023-04" db="EMBL/GenBank/DDBJ databases">
        <title>Marinoamorphus aggregata gen. nov., sp. Nov., isolate from tissue of brittle star Ophioplocus japonicus.</title>
        <authorList>
            <person name="Kawano K."/>
            <person name="Sawayama S."/>
            <person name="Nakagawa S."/>
        </authorList>
    </citation>
    <scope>NUCLEOTIDE SEQUENCE [LARGE SCALE GENOMIC DNA]</scope>
    <source>
        <strain evidence="8 9">NKW23</strain>
    </source>
</reference>
<protein>
    <recommendedName>
        <fullName evidence="10">Response regulator</fullName>
    </recommendedName>
</protein>
<dbReference type="Proteomes" id="UP001239909">
    <property type="component" value="Unassembled WGS sequence"/>
</dbReference>
<comment type="caution">
    <text evidence="8">The sequence shown here is derived from an EMBL/GenBank/DDBJ whole genome shotgun (WGS) entry which is preliminary data.</text>
</comment>
<dbReference type="CDD" id="cd17546">
    <property type="entry name" value="REC_hyHK_CKI1_RcsC-like"/>
    <property type="match status" value="1"/>
</dbReference>
<proteinExistence type="predicted"/>
<evidence type="ECO:0008006" key="10">
    <source>
        <dbReference type="Google" id="ProtNLM"/>
    </source>
</evidence>
<feature type="domain" description="HPt" evidence="7">
    <location>
        <begin position="203"/>
        <end position="296"/>
    </location>
</feature>